<evidence type="ECO:0000256" key="2">
    <source>
        <dbReference type="ARBA" id="ARBA00022692"/>
    </source>
</evidence>
<dbReference type="GO" id="GO:0006417">
    <property type="term" value="P:regulation of translation"/>
    <property type="evidence" value="ECO:0007669"/>
    <property type="project" value="TreeGrafter"/>
</dbReference>
<organism evidence="7">
    <name type="scientific">freshwater metagenome</name>
    <dbReference type="NCBI Taxonomy" id="449393"/>
    <lineage>
        <taxon>unclassified sequences</taxon>
        <taxon>metagenomes</taxon>
        <taxon>ecological metagenomes</taxon>
    </lineage>
</organism>
<evidence type="ECO:0000259" key="6">
    <source>
        <dbReference type="Pfam" id="PF13490"/>
    </source>
</evidence>
<dbReference type="EMBL" id="CAEZYK010000007">
    <property type="protein sequence ID" value="CAB4714965.1"/>
    <property type="molecule type" value="Genomic_DNA"/>
</dbReference>
<gene>
    <name evidence="7" type="ORF">UFOPK2683_00218</name>
</gene>
<feature type="transmembrane region" description="Helical" evidence="5">
    <location>
        <begin position="89"/>
        <end position="109"/>
    </location>
</feature>
<dbReference type="Gene3D" id="1.10.10.1320">
    <property type="entry name" value="Anti-sigma factor, zinc-finger domain"/>
    <property type="match status" value="1"/>
</dbReference>
<dbReference type="PANTHER" id="PTHR37461">
    <property type="entry name" value="ANTI-SIGMA-K FACTOR RSKA"/>
    <property type="match status" value="1"/>
</dbReference>
<evidence type="ECO:0000256" key="4">
    <source>
        <dbReference type="ARBA" id="ARBA00023136"/>
    </source>
</evidence>
<evidence type="ECO:0000256" key="3">
    <source>
        <dbReference type="ARBA" id="ARBA00022989"/>
    </source>
</evidence>
<feature type="domain" description="Putative zinc-finger" evidence="6">
    <location>
        <begin position="9"/>
        <end position="35"/>
    </location>
</feature>
<dbReference type="InterPro" id="IPR051474">
    <property type="entry name" value="Anti-sigma-K/W_factor"/>
</dbReference>
<dbReference type="AlphaFoldDB" id="A0A6J6R152"/>
<protein>
    <submittedName>
        <fullName evidence="7">Unannotated protein</fullName>
    </submittedName>
</protein>
<proteinExistence type="predicted"/>
<keyword evidence="4 5" id="KW-0472">Membrane</keyword>
<dbReference type="GO" id="GO:0016020">
    <property type="term" value="C:membrane"/>
    <property type="evidence" value="ECO:0007669"/>
    <property type="project" value="UniProtKB-SubCell"/>
</dbReference>
<sequence>MSDINMNEDMLSAYVDGELDSNDRRAVEEQLAASPEWREVLFEITAVRNALRNLPERDAPPGFWESLDETAAVVGIETQRSLKKRRTRWVTAVGGAAVAAALIIGIVVVPRTENSPPPVGIFSNRHAAQASKGGSPIVNLASVATQNRFSR</sequence>
<reference evidence="7" key="1">
    <citation type="submission" date="2020-05" db="EMBL/GenBank/DDBJ databases">
        <authorList>
            <person name="Chiriac C."/>
            <person name="Salcher M."/>
            <person name="Ghai R."/>
            <person name="Kavagutti S V."/>
        </authorList>
    </citation>
    <scope>NUCLEOTIDE SEQUENCE</scope>
</reference>
<comment type="subcellular location">
    <subcellularLocation>
        <location evidence="1">Membrane</location>
        <topology evidence="1">Single-pass membrane protein</topology>
    </subcellularLocation>
</comment>
<dbReference type="InterPro" id="IPR027383">
    <property type="entry name" value="Znf_put"/>
</dbReference>
<dbReference type="Pfam" id="PF13490">
    <property type="entry name" value="zf-HC2"/>
    <property type="match status" value="1"/>
</dbReference>
<keyword evidence="3 5" id="KW-1133">Transmembrane helix</keyword>
<dbReference type="GO" id="GO:0016989">
    <property type="term" value="F:sigma factor antagonist activity"/>
    <property type="evidence" value="ECO:0007669"/>
    <property type="project" value="TreeGrafter"/>
</dbReference>
<evidence type="ECO:0000256" key="1">
    <source>
        <dbReference type="ARBA" id="ARBA00004167"/>
    </source>
</evidence>
<keyword evidence="2 5" id="KW-0812">Transmembrane</keyword>
<dbReference type="PANTHER" id="PTHR37461:SF1">
    <property type="entry name" value="ANTI-SIGMA-K FACTOR RSKA"/>
    <property type="match status" value="1"/>
</dbReference>
<evidence type="ECO:0000313" key="7">
    <source>
        <dbReference type="EMBL" id="CAB4714965.1"/>
    </source>
</evidence>
<evidence type="ECO:0000256" key="5">
    <source>
        <dbReference type="SAM" id="Phobius"/>
    </source>
</evidence>
<dbReference type="InterPro" id="IPR041916">
    <property type="entry name" value="Anti_sigma_zinc_sf"/>
</dbReference>
<name>A0A6J6R152_9ZZZZ</name>
<accession>A0A6J6R152</accession>